<feature type="transmembrane region" description="Helical" evidence="6">
    <location>
        <begin position="296"/>
        <end position="317"/>
    </location>
</feature>
<protein>
    <recommendedName>
        <fullName evidence="7">Major facilitator superfamily (MFS) profile domain-containing protein</fullName>
    </recommendedName>
</protein>
<keyword evidence="3 6" id="KW-1133">Transmembrane helix</keyword>
<feature type="transmembrane region" description="Helical" evidence="6">
    <location>
        <begin position="73"/>
        <end position="95"/>
    </location>
</feature>
<evidence type="ECO:0000313" key="9">
    <source>
        <dbReference type="Proteomes" id="UP000223968"/>
    </source>
</evidence>
<keyword evidence="2 6" id="KW-0812">Transmembrane</keyword>
<evidence type="ECO:0000259" key="7">
    <source>
        <dbReference type="PROSITE" id="PS50850"/>
    </source>
</evidence>
<dbReference type="InterPro" id="IPR020846">
    <property type="entry name" value="MFS_dom"/>
</dbReference>
<evidence type="ECO:0000256" key="1">
    <source>
        <dbReference type="ARBA" id="ARBA00004141"/>
    </source>
</evidence>
<dbReference type="EMBL" id="PDNB01000321">
    <property type="protein sequence ID" value="PGG95661.1"/>
    <property type="molecule type" value="Genomic_DNA"/>
</dbReference>
<feature type="transmembrane region" description="Helical" evidence="6">
    <location>
        <begin position="360"/>
        <end position="378"/>
    </location>
</feature>
<dbReference type="PANTHER" id="PTHR42718">
    <property type="entry name" value="MAJOR FACILITATOR SUPERFAMILY MULTIDRUG TRANSPORTER MFSC"/>
    <property type="match status" value="1"/>
</dbReference>
<feature type="transmembrane region" description="Helical" evidence="6">
    <location>
        <begin position="226"/>
        <end position="245"/>
    </location>
</feature>
<feature type="transmembrane region" description="Helical" evidence="6">
    <location>
        <begin position="329"/>
        <end position="348"/>
    </location>
</feature>
<dbReference type="SUPFAM" id="SSF103473">
    <property type="entry name" value="MFS general substrate transporter"/>
    <property type="match status" value="1"/>
</dbReference>
<dbReference type="PROSITE" id="PS50850">
    <property type="entry name" value="MFS"/>
    <property type="match status" value="1"/>
</dbReference>
<feature type="domain" description="Major facilitator superfamily (MFS) profile" evidence="7">
    <location>
        <begin position="37"/>
        <end position="488"/>
    </location>
</feature>
<feature type="region of interest" description="Disordered" evidence="5">
    <location>
        <begin position="1"/>
        <end position="21"/>
    </location>
</feature>
<gene>
    <name evidence="8" type="ORF">AJ79_09931</name>
</gene>
<feature type="transmembrane region" description="Helical" evidence="6">
    <location>
        <begin position="193"/>
        <end position="214"/>
    </location>
</feature>
<feature type="transmembrane region" description="Helical" evidence="6">
    <location>
        <begin position="465"/>
        <end position="484"/>
    </location>
</feature>
<evidence type="ECO:0000256" key="6">
    <source>
        <dbReference type="SAM" id="Phobius"/>
    </source>
</evidence>
<evidence type="ECO:0000256" key="3">
    <source>
        <dbReference type="ARBA" id="ARBA00022989"/>
    </source>
</evidence>
<dbReference type="GO" id="GO:0022857">
    <property type="term" value="F:transmembrane transporter activity"/>
    <property type="evidence" value="ECO:0007669"/>
    <property type="project" value="InterPro"/>
</dbReference>
<keyword evidence="4 6" id="KW-0472">Membrane</keyword>
<feature type="transmembrane region" description="Helical" evidence="6">
    <location>
        <begin position="165"/>
        <end position="187"/>
    </location>
</feature>
<dbReference type="GO" id="GO:0016020">
    <property type="term" value="C:membrane"/>
    <property type="evidence" value="ECO:0007669"/>
    <property type="project" value="UniProtKB-SubCell"/>
</dbReference>
<organism evidence="8 9">
    <name type="scientific">Helicocarpus griseus UAMH5409</name>
    <dbReference type="NCBI Taxonomy" id="1447875"/>
    <lineage>
        <taxon>Eukaryota</taxon>
        <taxon>Fungi</taxon>
        <taxon>Dikarya</taxon>
        <taxon>Ascomycota</taxon>
        <taxon>Pezizomycotina</taxon>
        <taxon>Eurotiomycetes</taxon>
        <taxon>Eurotiomycetidae</taxon>
        <taxon>Onygenales</taxon>
        <taxon>Ajellomycetaceae</taxon>
        <taxon>Helicocarpus</taxon>
    </lineage>
</organism>
<evidence type="ECO:0000256" key="4">
    <source>
        <dbReference type="ARBA" id="ARBA00023136"/>
    </source>
</evidence>
<evidence type="ECO:0000313" key="8">
    <source>
        <dbReference type="EMBL" id="PGG95661.1"/>
    </source>
</evidence>
<feature type="transmembrane region" description="Helical" evidence="6">
    <location>
        <begin position="31"/>
        <end position="53"/>
    </location>
</feature>
<keyword evidence="9" id="KW-1185">Reference proteome</keyword>
<sequence>MSQQTKSISHEPEPSPLRTQMQQKPTEFSTLAAELVFVTICSMGQVLFAIFLGDVVVNQVTLLESMKLPAENTPWIIGSFLLASGIAVVIFGSLADLTNPKWLMVTLFGWLTVWNVVGVFSIKPSMHILFFVVRAMQGLASGGLQATAISFLGHVYSPGVRKNRAFAALSAMTPCGFWIGCLKGGALSAHLPWIFASNAILCGVICLLATWNLPSLPASESRSIRNFDVLGSLCAAAGCGLIIFGLTQGVPSKWHPYTYSLILAGVVFFGAFHLVERRAKRPLVDNRLWKTSGFLPLVKSYFLGFGAYIGGWMFYAIRFFLTIQKTSPVTAALYMTPNVVSGILTTWLMARTLHLFSGHWILTIGMVAYLMGPVFFLPQTPNTIYWALSMPGITLVTLGPDLTFAAASIFITSSVPRSFQGSAGSVLITVQNIAAAIMTAVSDTIGERVSAGESYNLDLTGLRAIWWFSLGTSALGAVICAVFVRIPRSEEKEHVV</sequence>
<dbReference type="InterPro" id="IPR036259">
    <property type="entry name" value="MFS_trans_sf"/>
</dbReference>
<feature type="transmembrane region" description="Helical" evidence="6">
    <location>
        <begin position="384"/>
        <end position="411"/>
    </location>
</feature>
<dbReference type="AlphaFoldDB" id="A0A2B7WGL5"/>
<dbReference type="OrthoDB" id="2130629at2759"/>
<evidence type="ECO:0000256" key="5">
    <source>
        <dbReference type="SAM" id="MobiDB-lite"/>
    </source>
</evidence>
<reference evidence="8 9" key="1">
    <citation type="submission" date="2017-10" db="EMBL/GenBank/DDBJ databases">
        <title>Comparative genomics in systemic dimorphic fungi from Ajellomycetaceae.</title>
        <authorList>
            <person name="Munoz J.F."/>
            <person name="Mcewen J.G."/>
            <person name="Clay O.K."/>
            <person name="Cuomo C.A."/>
        </authorList>
    </citation>
    <scope>NUCLEOTIDE SEQUENCE [LARGE SCALE GENOMIC DNA]</scope>
    <source>
        <strain evidence="8 9">UAMH5409</strain>
    </source>
</reference>
<dbReference type="Pfam" id="PF07690">
    <property type="entry name" value="MFS_1"/>
    <property type="match status" value="1"/>
</dbReference>
<dbReference type="PANTHER" id="PTHR42718:SF41">
    <property type="entry name" value="MFS TRANSPORTER OF UNKOWN SPECIFICITY (AFU_ORTHOLOGUE AFUA_5G09940)-RELATED"/>
    <property type="match status" value="1"/>
</dbReference>
<comment type="caution">
    <text evidence="8">The sequence shown here is derived from an EMBL/GenBank/DDBJ whole genome shotgun (WGS) entry which is preliminary data.</text>
</comment>
<feature type="transmembrane region" description="Helical" evidence="6">
    <location>
        <begin position="128"/>
        <end position="153"/>
    </location>
</feature>
<accession>A0A2B7WGL5</accession>
<dbReference type="InterPro" id="IPR011701">
    <property type="entry name" value="MFS"/>
</dbReference>
<feature type="transmembrane region" description="Helical" evidence="6">
    <location>
        <begin position="102"/>
        <end position="122"/>
    </location>
</feature>
<name>A0A2B7WGL5_9EURO</name>
<feature type="transmembrane region" description="Helical" evidence="6">
    <location>
        <begin position="257"/>
        <end position="275"/>
    </location>
</feature>
<proteinExistence type="predicted"/>
<dbReference type="Gene3D" id="1.20.1250.20">
    <property type="entry name" value="MFS general substrate transporter like domains"/>
    <property type="match status" value="2"/>
</dbReference>
<evidence type="ECO:0000256" key="2">
    <source>
        <dbReference type="ARBA" id="ARBA00022692"/>
    </source>
</evidence>
<feature type="transmembrane region" description="Helical" evidence="6">
    <location>
        <begin position="423"/>
        <end position="445"/>
    </location>
</feature>
<comment type="subcellular location">
    <subcellularLocation>
        <location evidence="1">Membrane</location>
        <topology evidence="1">Multi-pass membrane protein</topology>
    </subcellularLocation>
</comment>
<dbReference type="Proteomes" id="UP000223968">
    <property type="component" value="Unassembled WGS sequence"/>
</dbReference>